<dbReference type="Proteomes" id="UP000445000">
    <property type="component" value="Unassembled WGS sequence"/>
</dbReference>
<keyword evidence="3" id="KW-0808">Transferase</keyword>
<dbReference type="SUPFAM" id="SSF56672">
    <property type="entry name" value="DNA/RNA polymerases"/>
    <property type="match status" value="1"/>
</dbReference>
<dbReference type="InterPro" id="IPR050356">
    <property type="entry name" value="SulA_CellDiv_inhibitor"/>
</dbReference>
<evidence type="ECO:0000313" key="3">
    <source>
        <dbReference type="EMBL" id="GFE83965.1"/>
    </source>
</evidence>
<evidence type="ECO:0000256" key="1">
    <source>
        <dbReference type="ARBA" id="ARBA00022763"/>
    </source>
</evidence>
<protein>
    <submittedName>
        <fullName evidence="3">DNA repair nucleotidyltransferase</fullName>
    </submittedName>
</protein>
<proteinExistence type="predicted"/>
<keyword evidence="4" id="KW-1185">Reference proteome</keyword>
<accession>A0A829YKX6</accession>
<evidence type="ECO:0000259" key="2">
    <source>
        <dbReference type="Pfam" id="PF00817"/>
    </source>
</evidence>
<dbReference type="PANTHER" id="PTHR35369">
    <property type="entry name" value="BLR3025 PROTEIN-RELATED"/>
    <property type="match status" value="1"/>
</dbReference>
<dbReference type="RefSeq" id="WP_161815574.1">
    <property type="nucleotide sequence ID" value="NZ_BLJN01000007.1"/>
</dbReference>
<organism evidence="3 4">
    <name type="scientific">Steroidobacter agaridevorans</name>
    <dbReference type="NCBI Taxonomy" id="2695856"/>
    <lineage>
        <taxon>Bacteria</taxon>
        <taxon>Pseudomonadati</taxon>
        <taxon>Pseudomonadota</taxon>
        <taxon>Gammaproteobacteria</taxon>
        <taxon>Steroidobacterales</taxon>
        <taxon>Steroidobacteraceae</taxon>
        <taxon>Steroidobacter</taxon>
    </lineage>
</organism>
<dbReference type="PANTHER" id="PTHR35369:SF2">
    <property type="entry name" value="BLR3025 PROTEIN"/>
    <property type="match status" value="1"/>
</dbReference>
<dbReference type="Pfam" id="PF00817">
    <property type="entry name" value="IMS"/>
    <property type="match status" value="1"/>
</dbReference>
<reference evidence="4" key="1">
    <citation type="submission" date="2020-01" db="EMBL/GenBank/DDBJ databases">
        <title>'Steroidobacter agaridevorans' sp. nov., agar-degrading bacteria isolated from rhizosphere soils.</title>
        <authorList>
            <person name="Ikenaga M."/>
            <person name="Kataoka M."/>
            <person name="Murouchi A."/>
            <person name="Katsuragi S."/>
            <person name="Sakai M."/>
        </authorList>
    </citation>
    <scope>NUCLEOTIDE SEQUENCE [LARGE SCALE GENOMIC DNA]</scope>
    <source>
        <strain evidence="4">YU21-B</strain>
    </source>
</reference>
<dbReference type="AlphaFoldDB" id="A0A829YKX6"/>
<dbReference type="InterPro" id="IPR001126">
    <property type="entry name" value="UmuC"/>
</dbReference>
<dbReference type="GO" id="GO:0016740">
    <property type="term" value="F:transferase activity"/>
    <property type="evidence" value="ECO:0007669"/>
    <property type="project" value="UniProtKB-KW"/>
</dbReference>
<name>A0A829YKX6_9GAMM</name>
<dbReference type="EMBL" id="BLJN01000007">
    <property type="protein sequence ID" value="GFE83965.1"/>
    <property type="molecule type" value="Genomic_DNA"/>
</dbReference>
<feature type="domain" description="UmuC" evidence="2">
    <location>
        <begin position="22"/>
        <end position="151"/>
    </location>
</feature>
<evidence type="ECO:0000313" key="4">
    <source>
        <dbReference type="Proteomes" id="UP000445000"/>
    </source>
</evidence>
<dbReference type="GO" id="GO:0006281">
    <property type="term" value="P:DNA repair"/>
    <property type="evidence" value="ECO:0007669"/>
    <property type="project" value="InterPro"/>
</dbReference>
<gene>
    <name evidence="3" type="ORF">GCM10011487_59650</name>
</gene>
<keyword evidence="1" id="KW-0227">DNA damage</keyword>
<dbReference type="InterPro" id="IPR043502">
    <property type="entry name" value="DNA/RNA_pol_sf"/>
</dbReference>
<sequence length="477" mass="53332">MLWLCITLPQLPLEALQCEQSERPTVVTILEGSVRSVVCCNPAAERVGLKQEMNFTTALAILPEVIAMERRLSAEQAALERLATWAYQFSGTVILGEVFADVQRARTTALWLEIGASLRLFGGFRKLIEQLEAELGKLSYSYQLGIAPTLEGAALLARTGVRVAITTVAALRARIENVSVHWLNLDPWIPQQLQTVGVRTVGLLVALPRDGVAKRFGPEACNYLDRLIGAAPDPRPTYRLPPQYHARFEFEAEIHSTEALLFPLRRMLREFVGFLRARDTGVQKFTLRFIHRDAVATVINVGLSMPDRSSERFLTLARERLEHTVLPSGSVALELSADEFAMPTGLNVDMLSGATEQSEELGYTIDRIVARLGENQVHGVMAVAEHRPEDSWATAAPETRRQHLDFPDRPLWLLPEPKPLQLSGMPALTGAERIESGWWDGGDVRRDYFIARTQQGAALWIFKDLRDGSWHLHGFWS</sequence>
<dbReference type="CDD" id="cd03468">
    <property type="entry name" value="PolY_like"/>
    <property type="match status" value="1"/>
</dbReference>
<comment type="caution">
    <text evidence="3">The sequence shown here is derived from an EMBL/GenBank/DDBJ whole genome shotgun (WGS) entry which is preliminary data.</text>
</comment>